<evidence type="ECO:0000313" key="6">
    <source>
        <dbReference type="Proteomes" id="UP001465668"/>
    </source>
</evidence>
<protein>
    <recommendedName>
        <fullName evidence="4">NmrA-like domain-containing protein</fullName>
    </recommendedName>
</protein>
<accession>A0ABR2Y4L2</accession>
<evidence type="ECO:0000259" key="4">
    <source>
        <dbReference type="Pfam" id="PF05368"/>
    </source>
</evidence>
<proteinExistence type="inferred from homology"/>
<name>A0ABR2Y4L2_9PEZI</name>
<dbReference type="PANTHER" id="PTHR10366">
    <property type="entry name" value="NAD DEPENDENT EPIMERASE/DEHYDRATASE"/>
    <property type="match status" value="1"/>
</dbReference>
<sequence>MSSEKGTLLITGASGYLGGNMIKAAIEKGYNVRAVVRSNSSAQKVAAQFPQYKAQLSYAFVPDITKSDSYKGAFDGVTGVVHAASPFILNPKDNVEDLLEPAIHVKRIVATSSHASCVDISKGKRPGYVYDEKDWNPVTYGEPPKPRECMRTALPRHSPSVPCGTEKQLRKLLPGGTRRLTGAHWSPGLEFRPRWRAQDVADARRSAEGRAPRSGLASTSP</sequence>
<feature type="region of interest" description="Disordered" evidence="3">
    <location>
        <begin position="196"/>
        <end position="221"/>
    </location>
</feature>
<feature type="compositionally biased region" description="Basic and acidic residues" evidence="3">
    <location>
        <begin position="196"/>
        <end position="211"/>
    </location>
</feature>
<reference evidence="5 6" key="1">
    <citation type="submission" date="2024-02" db="EMBL/GenBank/DDBJ databases">
        <title>First draft genome assembly of two strains of Seiridium cardinale.</title>
        <authorList>
            <person name="Emiliani G."/>
            <person name="Scali E."/>
        </authorList>
    </citation>
    <scope>NUCLEOTIDE SEQUENCE [LARGE SCALE GENOMIC DNA]</scope>
    <source>
        <strain evidence="5 6">BM-138-000479</strain>
    </source>
</reference>
<evidence type="ECO:0000313" key="5">
    <source>
        <dbReference type="EMBL" id="KAK9781063.1"/>
    </source>
</evidence>
<dbReference type="PANTHER" id="PTHR10366:SF564">
    <property type="entry name" value="STEROL-4-ALPHA-CARBOXYLATE 3-DEHYDROGENASE, DECARBOXYLATING"/>
    <property type="match status" value="1"/>
</dbReference>
<comment type="similarity">
    <text evidence="2">Belongs to the NAD(P)-dependent epimerase/dehydratase family. Dihydroflavonol-4-reductase subfamily.</text>
</comment>
<evidence type="ECO:0000256" key="2">
    <source>
        <dbReference type="ARBA" id="ARBA00023445"/>
    </source>
</evidence>
<keyword evidence="1" id="KW-0560">Oxidoreductase</keyword>
<comment type="caution">
    <text evidence="5">The sequence shown here is derived from an EMBL/GenBank/DDBJ whole genome shotgun (WGS) entry which is preliminary data.</text>
</comment>
<dbReference type="InterPro" id="IPR050425">
    <property type="entry name" value="NAD(P)_dehydrat-like"/>
</dbReference>
<dbReference type="InterPro" id="IPR036291">
    <property type="entry name" value="NAD(P)-bd_dom_sf"/>
</dbReference>
<dbReference type="Proteomes" id="UP001465668">
    <property type="component" value="Unassembled WGS sequence"/>
</dbReference>
<dbReference type="EMBL" id="JARVKM010000004">
    <property type="protein sequence ID" value="KAK9781063.1"/>
    <property type="molecule type" value="Genomic_DNA"/>
</dbReference>
<feature type="domain" description="NmrA-like" evidence="4">
    <location>
        <begin position="5"/>
        <end position="133"/>
    </location>
</feature>
<dbReference type="SUPFAM" id="SSF51735">
    <property type="entry name" value="NAD(P)-binding Rossmann-fold domains"/>
    <property type="match status" value="1"/>
</dbReference>
<dbReference type="InterPro" id="IPR008030">
    <property type="entry name" value="NmrA-like"/>
</dbReference>
<keyword evidence="6" id="KW-1185">Reference proteome</keyword>
<dbReference type="Gene3D" id="3.40.50.720">
    <property type="entry name" value="NAD(P)-binding Rossmann-like Domain"/>
    <property type="match status" value="1"/>
</dbReference>
<dbReference type="Pfam" id="PF05368">
    <property type="entry name" value="NmrA"/>
    <property type="match status" value="1"/>
</dbReference>
<gene>
    <name evidence="5" type="ORF">SCAR479_04884</name>
</gene>
<organism evidence="5 6">
    <name type="scientific">Seiridium cardinale</name>
    <dbReference type="NCBI Taxonomy" id="138064"/>
    <lineage>
        <taxon>Eukaryota</taxon>
        <taxon>Fungi</taxon>
        <taxon>Dikarya</taxon>
        <taxon>Ascomycota</taxon>
        <taxon>Pezizomycotina</taxon>
        <taxon>Sordariomycetes</taxon>
        <taxon>Xylariomycetidae</taxon>
        <taxon>Amphisphaeriales</taxon>
        <taxon>Sporocadaceae</taxon>
        <taxon>Seiridium</taxon>
    </lineage>
</organism>
<evidence type="ECO:0000256" key="3">
    <source>
        <dbReference type="SAM" id="MobiDB-lite"/>
    </source>
</evidence>
<evidence type="ECO:0000256" key="1">
    <source>
        <dbReference type="ARBA" id="ARBA00023002"/>
    </source>
</evidence>